<dbReference type="GO" id="GO:0003700">
    <property type="term" value="F:DNA-binding transcription factor activity"/>
    <property type="evidence" value="ECO:0007669"/>
    <property type="project" value="InterPro"/>
</dbReference>
<evidence type="ECO:0000313" key="5">
    <source>
        <dbReference type="EMBL" id="KOH45166.1"/>
    </source>
</evidence>
<evidence type="ECO:0000259" key="4">
    <source>
        <dbReference type="PROSITE" id="PS50995"/>
    </source>
</evidence>
<evidence type="ECO:0000313" key="6">
    <source>
        <dbReference type="Proteomes" id="UP000036958"/>
    </source>
</evidence>
<organism evidence="5 6">
    <name type="scientific">Sunxiuqinia dokdonensis</name>
    <dbReference type="NCBI Taxonomy" id="1409788"/>
    <lineage>
        <taxon>Bacteria</taxon>
        <taxon>Pseudomonadati</taxon>
        <taxon>Bacteroidota</taxon>
        <taxon>Bacteroidia</taxon>
        <taxon>Marinilabiliales</taxon>
        <taxon>Prolixibacteraceae</taxon>
        <taxon>Sunxiuqinia</taxon>
    </lineage>
</organism>
<keyword evidence="2" id="KW-0238">DNA-binding</keyword>
<dbReference type="InterPro" id="IPR000835">
    <property type="entry name" value="HTH_MarR-typ"/>
</dbReference>
<dbReference type="PANTHER" id="PTHR42756:SF1">
    <property type="entry name" value="TRANSCRIPTIONAL REPRESSOR OF EMRAB OPERON"/>
    <property type="match status" value="1"/>
</dbReference>
<dbReference type="GO" id="GO:0003677">
    <property type="term" value="F:DNA binding"/>
    <property type="evidence" value="ECO:0007669"/>
    <property type="project" value="UniProtKB-KW"/>
</dbReference>
<dbReference type="SMART" id="SM00347">
    <property type="entry name" value="HTH_MARR"/>
    <property type="match status" value="1"/>
</dbReference>
<keyword evidence="6" id="KW-1185">Reference proteome</keyword>
<feature type="domain" description="HTH marR-type" evidence="4">
    <location>
        <begin position="6"/>
        <end position="140"/>
    </location>
</feature>
<evidence type="ECO:0000256" key="1">
    <source>
        <dbReference type="ARBA" id="ARBA00023015"/>
    </source>
</evidence>
<keyword evidence="3" id="KW-0804">Transcription</keyword>
<dbReference type="Pfam" id="PF01047">
    <property type="entry name" value="MarR"/>
    <property type="match status" value="1"/>
</dbReference>
<evidence type="ECO:0000256" key="2">
    <source>
        <dbReference type="ARBA" id="ARBA00023125"/>
    </source>
</evidence>
<name>A0A0L8V9Q0_9BACT</name>
<dbReference type="InterPro" id="IPR036388">
    <property type="entry name" value="WH-like_DNA-bd_sf"/>
</dbReference>
<proteinExistence type="predicted"/>
<accession>A0A0L8V9Q0</accession>
<dbReference type="EMBL" id="LGIA01000148">
    <property type="protein sequence ID" value="KOH45166.1"/>
    <property type="molecule type" value="Genomic_DNA"/>
</dbReference>
<evidence type="ECO:0000256" key="3">
    <source>
        <dbReference type="ARBA" id="ARBA00023163"/>
    </source>
</evidence>
<dbReference type="AlphaFoldDB" id="A0A0L8V9Q0"/>
<dbReference type="InterPro" id="IPR036390">
    <property type="entry name" value="WH_DNA-bd_sf"/>
</dbReference>
<dbReference type="SUPFAM" id="SSF46785">
    <property type="entry name" value="Winged helix' DNA-binding domain"/>
    <property type="match status" value="1"/>
</dbReference>
<comment type="caution">
    <text evidence="5">The sequence shown here is derived from an EMBL/GenBank/DDBJ whole genome shotgun (WGS) entry which is preliminary data.</text>
</comment>
<dbReference type="PANTHER" id="PTHR42756">
    <property type="entry name" value="TRANSCRIPTIONAL REGULATOR, MARR"/>
    <property type="match status" value="1"/>
</dbReference>
<dbReference type="PROSITE" id="PS50995">
    <property type="entry name" value="HTH_MARR_2"/>
    <property type="match status" value="1"/>
</dbReference>
<gene>
    <name evidence="5" type="ORF">NC99_20280</name>
</gene>
<sequence>MDHNLENIVNHRISTLAVLMKRQVFNIIARKELKITPDQWVVLYFLWQENGLSIGELAKRAKKDFANVTRIVEKLVKMDYVTKKKSEKDSRVCNVFLQPKVEAIKNDIQNCWKEASDVALKGVTQSEQKQLTDILIKIENNILLDLE</sequence>
<dbReference type="Gene3D" id="1.10.10.10">
    <property type="entry name" value="Winged helix-like DNA-binding domain superfamily/Winged helix DNA-binding domain"/>
    <property type="match status" value="1"/>
</dbReference>
<reference evidence="6" key="1">
    <citation type="submission" date="2015-07" db="EMBL/GenBank/DDBJ databases">
        <title>Genome sequencing of Sunxiuqinia dokdonensis strain SK.</title>
        <authorList>
            <person name="Ahn S."/>
            <person name="Kim B.-C."/>
        </authorList>
    </citation>
    <scope>NUCLEOTIDE SEQUENCE [LARGE SCALE GENOMIC DNA]</scope>
    <source>
        <strain evidence="6">SK</strain>
    </source>
</reference>
<dbReference type="Proteomes" id="UP000036958">
    <property type="component" value="Unassembled WGS sequence"/>
</dbReference>
<dbReference type="STRING" id="1409788.NC99_20280"/>
<protein>
    <recommendedName>
        <fullName evidence="4">HTH marR-type domain-containing protein</fullName>
    </recommendedName>
</protein>
<keyword evidence="1" id="KW-0805">Transcription regulation</keyword>